<dbReference type="InterPro" id="IPR018062">
    <property type="entry name" value="HTH_AraC-typ_CS"/>
</dbReference>
<evidence type="ECO:0000256" key="3">
    <source>
        <dbReference type="ARBA" id="ARBA00023163"/>
    </source>
</evidence>
<dbReference type="Gene3D" id="3.20.20.80">
    <property type="entry name" value="Glycosidases"/>
    <property type="match status" value="1"/>
</dbReference>
<dbReference type="Gene3D" id="2.60.40.1500">
    <property type="entry name" value="Glycosyl hydrolase domain, family 39"/>
    <property type="match status" value="1"/>
</dbReference>
<dbReference type="SUPFAM" id="SSF51445">
    <property type="entry name" value="(Trans)glycosidases"/>
    <property type="match status" value="1"/>
</dbReference>
<name>A0ABR8XD55_9BACL</name>
<protein>
    <submittedName>
        <fullName evidence="5">Helix-turn-helix domain-containing protein</fullName>
    </submittedName>
</protein>
<keyword evidence="1" id="KW-0805">Transcription regulation</keyword>
<dbReference type="Gene3D" id="2.60.120.10">
    <property type="entry name" value="Jelly Rolls"/>
    <property type="match status" value="1"/>
</dbReference>
<dbReference type="PROSITE" id="PS00041">
    <property type="entry name" value="HTH_ARAC_FAMILY_1"/>
    <property type="match status" value="1"/>
</dbReference>
<dbReference type="Pfam" id="PF12833">
    <property type="entry name" value="HTH_18"/>
    <property type="match status" value="1"/>
</dbReference>
<dbReference type="Gene3D" id="1.10.10.60">
    <property type="entry name" value="Homeodomain-like"/>
    <property type="match status" value="2"/>
</dbReference>
<dbReference type="InterPro" id="IPR017853">
    <property type="entry name" value="GH"/>
</dbReference>
<dbReference type="EMBL" id="JACSQA010000015">
    <property type="protein sequence ID" value="MBD8027157.1"/>
    <property type="molecule type" value="Genomic_DNA"/>
</dbReference>
<evidence type="ECO:0000256" key="2">
    <source>
        <dbReference type="ARBA" id="ARBA00023125"/>
    </source>
</evidence>
<gene>
    <name evidence="5" type="ORF">H9636_10875</name>
</gene>
<comment type="caution">
    <text evidence="5">The sequence shown here is derived from an EMBL/GenBank/DDBJ whole genome shotgun (WGS) entry which is preliminary data.</text>
</comment>
<dbReference type="Proteomes" id="UP000640930">
    <property type="component" value="Unassembled WGS sequence"/>
</dbReference>
<evidence type="ECO:0000256" key="1">
    <source>
        <dbReference type="ARBA" id="ARBA00023015"/>
    </source>
</evidence>
<dbReference type="PANTHER" id="PTHR43280:SF2">
    <property type="entry name" value="HTH-TYPE TRANSCRIPTIONAL REGULATOR EXSA"/>
    <property type="match status" value="1"/>
</dbReference>
<keyword evidence="2" id="KW-0238">DNA-binding</keyword>
<dbReference type="PROSITE" id="PS01124">
    <property type="entry name" value="HTH_ARAC_FAMILY_2"/>
    <property type="match status" value="1"/>
</dbReference>
<dbReference type="SUPFAM" id="SSF46689">
    <property type="entry name" value="Homeodomain-like"/>
    <property type="match status" value="2"/>
</dbReference>
<proteinExistence type="predicted"/>
<sequence length="776" mass="90403">MYEPTIEEPYKISLQNIRYYSQYTYSGIELLLVISGEIEVLVNQQSIHLSENDLLLINANHVRTIKGNKENVVALLQIPLRLIEQHYTKIHECYFDCNSTKKDNGFYLLFDQIRQLLAEILIAQYQKQEGNELEINSLIYKLVTLLIRNFKSTYIGQNQIIGMKNERIRNILAFIEKNYRKSISLEDIAKQQYLSLYYLSRFFKQEVGISFTQYVKEVRLKSAVHELLNTNNSIIQVALNNGFPNAKSFNKVFKEMYQQTPAEYRSLHKKEPSNGGEEFSERDQYTLLKSPKFLIEISKYISSSNNNLITMVEPAASTVYIDMPKEPIYTRKKSSKLLVIGQLEYALHEEVQAQLQIIQELLYFEYIYFSNLFSSTLTITTPLFQTGGKFYQINALFTRMRQLGLVPFIRVEFEKEVEISSEYLKLLEEFLQHSIQYFGNAFVGQWQFEVVFTRWDETSRAFYRDFYQGVKKWSADSKVGLHVPYRLESGINGKATAFLKEFATICDLICFTCNPNEHVDFTDMNNSSFEGVKSFLKKSCTDLKEQLKSVGFVDCSIYLTNWNTLYGNTVDLSGSFFRSSLIFKDMFDVMREISGVGFWIDTHSLEKSNQEYEQIAMNGIALFYYYQLKRPAFFNIQLMAKLSPQILAEGDDFVLTKGEGGYQLAIYNTSYVNPSYSVESFFLRSLTKETRFVISGLPPGHYQIRKHILDRNNGAFYMNWINFQRGNINDGETIAFLKQRTFPELQIYEEEIATNLYLQTTLTLNAFHLFEIKPLS</sequence>
<dbReference type="InterPro" id="IPR014710">
    <property type="entry name" value="RmlC-like_jellyroll"/>
</dbReference>
<dbReference type="InterPro" id="IPR009057">
    <property type="entry name" value="Homeodomain-like_sf"/>
</dbReference>
<dbReference type="SMART" id="SM00342">
    <property type="entry name" value="HTH_ARAC"/>
    <property type="match status" value="1"/>
</dbReference>
<dbReference type="InterPro" id="IPR018060">
    <property type="entry name" value="HTH_AraC"/>
</dbReference>
<evidence type="ECO:0000313" key="5">
    <source>
        <dbReference type="EMBL" id="MBD8027157.1"/>
    </source>
</evidence>
<organism evidence="5 6">
    <name type="scientific">Ureibacillus galli</name>
    <dbReference type="NCBI Taxonomy" id="2762222"/>
    <lineage>
        <taxon>Bacteria</taxon>
        <taxon>Bacillati</taxon>
        <taxon>Bacillota</taxon>
        <taxon>Bacilli</taxon>
        <taxon>Bacillales</taxon>
        <taxon>Caryophanaceae</taxon>
        <taxon>Ureibacillus</taxon>
    </lineage>
</organism>
<evidence type="ECO:0000313" key="6">
    <source>
        <dbReference type="Proteomes" id="UP000640930"/>
    </source>
</evidence>
<dbReference type="SUPFAM" id="SSF51215">
    <property type="entry name" value="Regulatory protein AraC"/>
    <property type="match status" value="1"/>
</dbReference>
<feature type="domain" description="HTH araC/xylS-type" evidence="4">
    <location>
        <begin position="169"/>
        <end position="267"/>
    </location>
</feature>
<dbReference type="RefSeq" id="WP_191707631.1">
    <property type="nucleotide sequence ID" value="NZ_JACSQA010000015.1"/>
</dbReference>
<evidence type="ECO:0000259" key="4">
    <source>
        <dbReference type="PROSITE" id="PS01124"/>
    </source>
</evidence>
<dbReference type="PANTHER" id="PTHR43280">
    <property type="entry name" value="ARAC-FAMILY TRANSCRIPTIONAL REGULATOR"/>
    <property type="match status" value="1"/>
</dbReference>
<accession>A0ABR8XD55</accession>
<keyword evidence="3" id="KW-0804">Transcription</keyword>
<dbReference type="SUPFAM" id="SSF51011">
    <property type="entry name" value="Glycosyl hydrolase domain"/>
    <property type="match status" value="1"/>
</dbReference>
<reference evidence="5 6" key="1">
    <citation type="submission" date="2020-08" db="EMBL/GenBank/DDBJ databases">
        <title>A Genomic Blueprint of the Chicken Gut Microbiome.</title>
        <authorList>
            <person name="Gilroy R."/>
            <person name="Ravi A."/>
            <person name="Getino M."/>
            <person name="Pursley I."/>
            <person name="Horton D.L."/>
            <person name="Alikhan N.-F."/>
            <person name="Baker D."/>
            <person name="Gharbi K."/>
            <person name="Hall N."/>
            <person name="Watson M."/>
            <person name="Adriaenssens E.M."/>
            <person name="Foster-Nyarko E."/>
            <person name="Jarju S."/>
            <person name="Secka A."/>
            <person name="Antonio M."/>
            <person name="Oren A."/>
            <person name="Chaudhuri R."/>
            <person name="La Ragione R.M."/>
            <person name="Hildebrand F."/>
            <person name="Pallen M.J."/>
        </authorList>
    </citation>
    <scope>NUCLEOTIDE SEQUENCE [LARGE SCALE GENOMIC DNA]</scope>
    <source>
        <strain evidence="5 6">Re31</strain>
    </source>
</reference>
<dbReference type="InterPro" id="IPR037923">
    <property type="entry name" value="HTH-like"/>
</dbReference>
<keyword evidence="6" id="KW-1185">Reference proteome</keyword>